<dbReference type="GO" id="GO:0003723">
    <property type="term" value="F:RNA binding"/>
    <property type="evidence" value="ECO:0007669"/>
    <property type="project" value="UniProtKB-KW"/>
</dbReference>
<evidence type="ECO:0000256" key="9">
    <source>
        <dbReference type="RuleBase" id="RU003953"/>
    </source>
</evidence>
<keyword evidence="1 9" id="KW-0808">Transferase</keyword>
<evidence type="ECO:0000256" key="7">
    <source>
        <dbReference type="ARBA" id="ARBA00022842"/>
    </source>
</evidence>
<dbReference type="PANTHER" id="PTHR47545:SF1">
    <property type="entry name" value="MULTIFUNCTIONAL CCA PROTEIN"/>
    <property type="match status" value="1"/>
</dbReference>
<evidence type="ECO:0000256" key="3">
    <source>
        <dbReference type="ARBA" id="ARBA00022695"/>
    </source>
</evidence>
<proteinExistence type="inferred from homology"/>
<organism evidence="11 12">
    <name type="scientific">Candidatus Dojkabacteria bacterium</name>
    <dbReference type="NCBI Taxonomy" id="2099670"/>
    <lineage>
        <taxon>Bacteria</taxon>
        <taxon>Candidatus Dojkabacteria</taxon>
    </lineage>
</organism>
<keyword evidence="7" id="KW-0460">Magnesium</keyword>
<gene>
    <name evidence="11" type="ORF">E6Q11_02945</name>
</gene>
<dbReference type="SUPFAM" id="SSF81301">
    <property type="entry name" value="Nucleotidyltransferase"/>
    <property type="match status" value="1"/>
</dbReference>
<dbReference type="InterPro" id="IPR043519">
    <property type="entry name" value="NT_sf"/>
</dbReference>
<keyword evidence="4" id="KW-0479">Metal-binding</keyword>
<dbReference type="PANTHER" id="PTHR47545">
    <property type="entry name" value="MULTIFUNCTIONAL CCA PROTEIN"/>
    <property type="match status" value="1"/>
</dbReference>
<evidence type="ECO:0000259" key="10">
    <source>
        <dbReference type="Pfam" id="PF01743"/>
    </source>
</evidence>
<dbReference type="InterPro" id="IPR050124">
    <property type="entry name" value="tRNA_CCA-adding_enzyme"/>
</dbReference>
<name>A0A5C7J888_9BACT</name>
<evidence type="ECO:0000256" key="1">
    <source>
        <dbReference type="ARBA" id="ARBA00022679"/>
    </source>
</evidence>
<keyword evidence="2" id="KW-0819">tRNA processing</keyword>
<dbReference type="SUPFAM" id="SSF81891">
    <property type="entry name" value="Poly A polymerase C-terminal region-like"/>
    <property type="match status" value="1"/>
</dbReference>
<comment type="similarity">
    <text evidence="9">Belongs to the tRNA nucleotidyltransferase/poly(A) polymerase family.</text>
</comment>
<accession>A0A5C7J888</accession>
<dbReference type="AlphaFoldDB" id="A0A5C7J888"/>
<protein>
    <recommendedName>
        <fullName evidence="10">Poly A polymerase head domain-containing protein</fullName>
    </recommendedName>
</protein>
<keyword evidence="3" id="KW-0548">Nucleotidyltransferase</keyword>
<keyword evidence="8 9" id="KW-0694">RNA-binding</keyword>
<evidence type="ECO:0000313" key="11">
    <source>
        <dbReference type="EMBL" id="TXG77354.1"/>
    </source>
</evidence>
<dbReference type="Gene3D" id="3.30.460.10">
    <property type="entry name" value="Beta Polymerase, domain 2"/>
    <property type="match status" value="1"/>
</dbReference>
<reference evidence="11 12" key="1">
    <citation type="submission" date="2018-09" db="EMBL/GenBank/DDBJ databases">
        <title>Metagenome Assembled Genomes from an Advanced Water Purification Facility.</title>
        <authorList>
            <person name="Stamps B.W."/>
            <person name="Spear J.R."/>
        </authorList>
    </citation>
    <scope>NUCLEOTIDE SEQUENCE [LARGE SCALE GENOMIC DNA]</scope>
    <source>
        <strain evidence="11">Bin_63_2</strain>
    </source>
</reference>
<evidence type="ECO:0000256" key="4">
    <source>
        <dbReference type="ARBA" id="ARBA00022723"/>
    </source>
</evidence>
<evidence type="ECO:0000313" key="12">
    <source>
        <dbReference type="Proteomes" id="UP000321026"/>
    </source>
</evidence>
<evidence type="ECO:0000256" key="8">
    <source>
        <dbReference type="ARBA" id="ARBA00022884"/>
    </source>
</evidence>
<dbReference type="InterPro" id="IPR002646">
    <property type="entry name" value="PolA_pol_head_dom"/>
</dbReference>
<comment type="caution">
    <text evidence="11">The sequence shown here is derived from an EMBL/GenBank/DDBJ whole genome shotgun (WGS) entry which is preliminary data.</text>
</comment>
<dbReference type="GO" id="GO:0005524">
    <property type="term" value="F:ATP binding"/>
    <property type="evidence" value="ECO:0007669"/>
    <property type="project" value="UniProtKB-KW"/>
</dbReference>
<dbReference type="GO" id="GO:0046872">
    <property type="term" value="F:metal ion binding"/>
    <property type="evidence" value="ECO:0007669"/>
    <property type="project" value="UniProtKB-KW"/>
</dbReference>
<dbReference type="GO" id="GO:0016779">
    <property type="term" value="F:nucleotidyltransferase activity"/>
    <property type="evidence" value="ECO:0007669"/>
    <property type="project" value="UniProtKB-KW"/>
</dbReference>
<evidence type="ECO:0000256" key="2">
    <source>
        <dbReference type="ARBA" id="ARBA00022694"/>
    </source>
</evidence>
<dbReference type="Proteomes" id="UP000321026">
    <property type="component" value="Unassembled WGS sequence"/>
</dbReference>
<evidence type="ECO:0000256" key="5">
    <source>
        <dbReference type="ARBA" id="ARBA00022741"/>
    </source>
</evidence>
<keyword evidence="5" id="KW-0547">Nucleotide-binding</keyword>
<evidence type="ECO:0000256" key="6">
    <source>
        <dbReference type="ARBA" id="ARBA00022840"/>
    </source>
</evidence>
<sequence length="248" mass="27825">MNLKELLALIADLAKKKGISTPFICGGTPRDKLLNRLDQLVDLDITTGDDSIHLLGQELNKAIPNSNYKVMPDGHSQITIDKFKVDLSSNFRVPGIKMMLYKAGIQNPTEMQCEIYSRDFTCNALLLSLDLKNILDPTGLGVKDIQRKVIRTCLPAQLTLGSQHKRIVRVVYLAAKLGFEVDPEIIAWVRQNPHFFGDAKPKFLSNKLQKALDSNKEKTVKLLDQMGVWKFIPPLPGLMPYMNTPGRI</sequence>
<dbReference type="Gene3D" id="1.10.3090.10">
    <property type="entry name" value="cca-adding enzyme, domain 2"/>
    <property type="match status" value="1"/>
</dbReference>
<dbReference type="EMBL" id="SSDS01000048">
    <property type="protein sequence ID" value="TXG77354.1"/>
    <property type="molecule type" value="Genomic_DNA"/>
</dbReference>
<keyword evidence="6" id="KW-0067">ATP-binding</keyword>
<feature type="domain" description="Poly A polymerase head" evidence="10">
    <location>
        <begin position="23"/>
        <end position="151"/>
    </location>
</feature>
<dbReference type="Pfam" id="PF01743">
    <property type="entry name" value="PolyA_pol"/>
    <property type="match status" value="1"/>
</dbReference>
<dbReference type="GO" id="GO:0008033">
    <property type="term" value="P:tRNA processing"/>
    <property type="evidence" value="ECO:0007669"/>
    <property type="project" value="UniProtKB-KW"/>
</dbReference>